<organism evidence="1">
    <name type="scientific">marine sediment metagenome</name>
    <dbReference type="NCBI Taxonomy" id="412755"/>
    <lineage>
        <taxon>unclassified sequences</taxon>
        <taxon>metagenomes</taxon>
        <taxon>ecological metagenomes</taxon>
    </lineage>
</organism>
<name>A0A0F9VA60_9ZZZZ</name>
<gene>
    <name evidence="1" type="ORF">LCGC14_0122910</name>
</gene>
<dbReference type="EMBL" id="LAZR01000038">
    <property type="protein sequence ID" value="KKO00885.1"/>
    <property type="molecule type" value="Genomic_DNA"/>
</dbReference>
<proteinExistence type="predicted"/>
<dbReference type="AlphaFoldDB" id="A0A0F9VA60"/>
<evidence type="ECO:0000313" key="1">
    <source>
        <dbReference type="EMBL" id="KKO00885.1"/>
    </source>
</evidence>
<comment type="caution">
    <text evidence="1">The sequence shown here is derived from an EMBL/GenBank/DDBJ whole genome shotgun (WGS) entry which is preliminary data.</text>
</comment>
<reference evidence="1" key="1">
    <citation type="journal article" date="2015" name="Nature">
        <title>Complex archaea that bridge the gap between prokaryotes and eukaryotes.</title>
        <authorList>
            <person name="Spang A."/>
            <person name="Saw J.H."/>
            <person name="Jorgensen S.L."/>
            <person name="Zaremba-Niedzwiedzka K."/>
            <person name="Martijn J."/>
            <person name="Lind A.E."/>
            <person name="van Eijk R."/>
            <person name="Schleper C."/>
            <person name="Guy L."/>
            <person name="Ettema T.J."/>
        </authorList>
    </citation>
    <scope>NUCLEOTIDE SEQUENCE</scope>
</reference>
<sequence length="117" mass="13691">MPSLVRFVNMHFVNDRILKPLVALILLAGLIGPYFVKISHALNEHEELHCVSRDLHIHAVEFDCDFNHYQLSSFYCPEFIYPSFIDHTPITESIINNYIFLSKYQQLHFELRGPPTC</sequence>
<accession>A0A0F9VA60</accession>
<protein>
    <submittedName>
        <fullName evidence="1">Uncharacterized protein</fullName>
    </submittedName>
</protein>